<protein>
    <submittedName>
        <fullName evidence="2">Putative membrane protein</fullName>
    </submittedName>
</protein>
<dbReference type="OrthoDB" id="1629003at2"/>
<dbReference type="Pfam" id="PF07274">
    <property type="entry name" value="DUF1440"/>
    <property type="match status" value="1"/>
</dbReference>
<proteinExistence type="predicted"/>
<evidence type="ECO:0000313" key="3">
    <source>
        <dbReference type="Proteomes" id="UP000184512"/>
    </source>
</evidence>
<keyword evidence="3" id="KW-1185">Reference proteome</keyword>
<dbReference type="Proteomes" id="UP000184512">
    <property type="component" value="Unassembled WGS sequence"/>
</dbReference>
<name>A0A1M6D4Z7_9ACTN</name>
<dbReference type="AlphaFoldDB" id="A0A1M6D4Z7"/>
<dbReference type="InterPro" id="IPR009898">
    <property type="entry name" value="DUF1440"/>
</dbReference>
<feature type="transmembrane region" description="Helical" evidence="1">
    <location>
        <begin position="80"/>
        <end position="100"/>
    </location>
</feature>
<keyword evidence="1" id="KW-1133">Transmembrane helix</keyword>
<feature type="transmembrane region" description="Helical" evidence="1">
    <location>
        <begin position="15"/>
        <end position="36"/>
    </location>
</feature>
<gene>
    <name evidence="2" type="ORF">SAMN02745244_00846</name>
</gene>
<reference evidence="2 3" key="1">
    <citation type="submission" date="2016-11" db="EMBL/GenBank/DDBJ databases">
        <authorList>
            <person name="Jaros S."/>
            <person name="Januszkiewicz K."/>
            <person name="Wedrychowicz H."/>
        </authorList>
    </citation>
    <scope>NUCLEOTIDE SEQUENCE [LARGE SCALE GENOMIC DNA]</scope>
    <source>
        <strain evidence="2 3">DSM 12906</strain>
    </source>
</reference>
<feature type="transmembrane region" description="Helical" evidence="1">
    <location>
        <begin position="112"/>
        <end position="132"/>
    </location>
</feature>
<organism evidence="2 3">
    <name type="scientific">Tessaracoccus bendigoensis DSM 12906</name>
    <dbReference type="NCBI Taxonomy" id="1123357"/>
    <lineage>
        <taxon>Bacteria</taxon>
        <taxon>Bacillati</taxon>
        <taxon>Actinomycetota</taxon>
        <taxon>Actinomycetes</taxon>
        <taxon>Propionibacteriales</taxon>
        <taxon>Propionibacteriaceae</taxon>
        <taxon>Tessaracoccus</taxon>
    </lineage>
</organism>
<evidence type="ECO:0000313" key="2">
    <source>
        <dbReference type="EMBL" id="SHI68347.1"/>
    </source>
</evidence>
<keyword evidence="1" id="KW-0812">Transmembrane</keyword>
<sequence>MSKLLQATDPTRRRYGIALLVGLLAGAFSAIVKFGWEVPFPPRTPERNAVNPPQTLLEQIGLPESISRATIHFNGWDLPISSFIVHFGFAIFFGVLYCLVAERYPIIKLWQGAVFGLFLWIFFHVLLMPLMGTVPAPWDQPWQEHFSEAFGHVIWLWSIEIVRRDLRNRITHEPDAEVALTTADARR</sequence>
<keyword evidence="1" id="KW-0472">Membrane</keyword>
<accession>A0A1M6D4Z7</accession>
<dbReference type="EMBL" id="FQZG01000011">
    <property type="protein sequence ID" value="SHI68347.1"/>
    <property type="molecule type" value="Genomic_DNA"/>
</dbReference>
<dbReference type="STRING" id="1123357.SAMN02745244_00846"/>
<evidence type="ECO:0000256" key="1">
    <source>
        <dbReference type="SAM" id="Phobius"/>
    </source>
</evidence>
<dbReference type="RefSeq" id="WP_073186306.1">
    <property type="nucleotide sequence ID" value="NZ_FQZG01000011.1"/>
</dbReference>